<evidence type="ECO:0000313" key="2">
    <source>
        <dbReference type="Proteomes" id="UP000268014"/>
    </source>
</evidence>
<dbReference type="Proteomes" id="UP000268014">
    <property type="component" value="Unassembled WGS sequence"/>
</dbReference>
<name>A0A158QQW3_HAEPC</name>
<evidence type="ECO:0000313" key="3">
    <source>
        <dbReference type="WBParaSite" id="HPLM_0001603001-mRNA-1"/>
    </source>
</evidence>
<dbReference type="OrthoDB" id="5847749at2759"/>
<accession>A0A158QQW3</accession>
<reference evidence="1 2" key="2">
    <citation type="submission" date="2018-11" db="EMBL/GenBank/DDBJ databases">
        <authorList>
            <consortium name="Pathogen Informatics"/>
        </authorList>
    </citation>
    <scope>NUCLEOTIDE SEQUENCE [LARGE SCALE GENOMIC DNA]</scope>
    <source>
        <strain evidence="1 2">MHpl1</strain>
    </source>
</reference>
<gene>
    <name evidence="1" type="ORF">HPLM_LOCUS16022</name>
</gene>
<dbReference type="EMBL" id="UZAF01019232">
    <property type="protein sequence ID" value="VDO58582.1"/>
    <property type="molecule type" value="Genomic_DNA"/>
</dbReference>
<reference evidence="3" key="1">
    <citation type="submission" date="2016-04" db="UniProtKB">
        <authorList>
            <consortium name="WormBaseParasite"/>
        </authorList>
    </citation>
    <scope>IDENTIFICATION</scope>
</reference>
<proteinExistence type="predicted"/>
<sequence length="463" mass="52727">MDTPFWRDAPLHHMHIVETDLDGATAAWMTEPAFTKTEYIGESDDGLRQLYLGNAIKQIYEPFGFPFEVPCFTKYVEIFNSTTIFYKLPNRNFLSLPESSMLDPVGKEEIPTYLSYVVSKMAKLNNSKPLEIAAVPQLLGRNTGAFTHTEVKNFLKEADGSLTINPYLEGLAQSSRTVMEPWGSFVCAAMVDNEPRHLGVVTNLDYIVNDQRPLKYSDFKVYDEEQKKPPGRREPLPILDSATNLKERLYRDRFKILSNITNEIKDHPGIYIDEAPCTQEKYDCVKLARCRGIDITSKIDEELEVEVDPCAEYESEIEIIFIENEHTQVPLFTGKNYRIRLREEVFSTDATQARWKVSSRPPAHFDRSKMCLEQGIVLQKNGDLLMTRLTSKDVRRHVEVTLPDGRKISIQFINAGLKLGLGDDRDVLIMWAVILTGASSFKSFFSLTNVLANFTDSVLPKPC</sequence>
<protein>
    <submittedName>
        <fullName evidence="3">START domain-containing protein</fullName>
    </submittedName>
</protein>
<evidence type="ECO:0000313" key="1">
    <source>
        <dbReference type="EMBL" id="VDO58582.1"/>
    </source>
</evidence>
<dbReference type="OMA" id="IYEPFGF"/>
<dbReference type="WBParaSite" id="HPLM_0001603001-mRNA-1">
    <property type="protein sequence ID" value="HPLM_0001603001-mRNA-1"/>
    <property type="gene ID" value="HPLM_0001603001"/>
</dbReference>
<organism evidence="3">
    <name type="scientific">Haemonchus placei</name>
    <name type="common">Barber's pole worm</name>
    <dbReference type="NCBI Taxonomy" id="6290"/>
    <lineage>
        <taxon>Eukaryota</taxon>
        <taxon>Metazoa</taxon>
        <taxon>Ecdysozoa</taxon>
        <taxon>Nematoda</taxon>
        <taxon>Chromadorea</taxon>
        <taxon>Rhabditida</taxon>
        <taxon>Rhabditina</taxon>
        <taxon>Rhabditomorpha</taxon>
        <taxon>Strongyloidea</taxon>
        <taxon>Trichostrongylidae</taxon>
        <taxon>Haemonchus</taxon>
    </lineage>
</organism>
<keyword evidence="2" id="KW-1185">Reference proteome</keyword>
<dbReference type="AlphaFoldDB" id="A0A158QQW3"/>